<sequence length="125" mass="14462">MSFQNYSHLMLDNPCLSKASFYITLSFTVVWTVLFIPLYILVLLIGFQRWRQNRNYIISHTDFFTYHSFPFEFLIYSGYVIVSYGSFQSNSHVIEIVTVSIIGFCSIAVLRALRNPGPGEGQKEE</sequence>
<reference evidence="3" key="1">
    <citation type="submission" date="2024-04" db="EMBL/GenBank/DDBJ databases">
        <title>Salinicola lusitanus LLJ914,a marine bacterium isolated from the Okinawa Trough.</title>
        <authorList>
            <person name="Li J."/>
        </authorList>
    </citation>
    <scope>NUCLEOTIDE SEQUENCE [LARGE SCALE GENOMIC DNA]</scope>
</reference>
<evidence type="ECO:0000313" key="2">
    <source>
        <dbReference type="EMBL" id="KAK7909997.1"/>
    </source>
</evidence>
<proteinExistence type="predicted"/>
<organism evidence="2 3">
    <name type="scientific">Mugilogobius chulae</name>
    <name type="common">yellowstripe goby</name>
    <dbReference type="NCBI Taxonomy" id="88201"/>
    <lineage>
        <taxon>Eukaryota</taxon>
        <taxon>Metazoa</taxon>
        <taxon>Chordata</taxon>
        <taxon>Craniata</taxon>
        <taxon>Vertebrata</taxon>
        <taxon>Euteleostomi</taxon>
        <taxon>Actinopterygii</taxon>
        <taxon>Neopterygii</taxon>
        <taxon>Teleostei</taxon>
        <taxon>Neoteleostei</taxon>
        <taxon>Acanthomorphata</taxon>
        <taxon>Gobiaria</taxon>
        <taxon>Gobiiformes</taxon>
        <taxon>Gobioidei</taxon>
        <taxon>Gobiidae</taxon>
        <taxon>Gobionellinae</taxon>
        <taxon>Mugilogobius</taxon>
    </lineage>
</organism>
<name>A0AAW0P296_9GOBI</name>
<accession>A0AAW0P296</accession>
<dbReference type="EMBL" id="JBBPFD010000010">
    <property type="protein sequence ID" value="KAK7909997.1"/>
    <property type="molecule type" value="Genomic_DNA"/>
</dbReference>
<dbReference type="AlphaFoldDB" id="A0AAW0P296"/>
<feature type="transmembrane region" description="Helical" evidence="1">
    <location>
        <begin position="93"/>
        <end position="113"/>
    </location>
</feature>
<gene>
    <name evidence="2" type="ORF">WMY93_014681</name>
</gene>
<evidence type="ECO:0000256" key="1">
    <source>
        <dbReference type="SAM" id="Phobius"/>
    </source>
</evidence>
<keyword evidence="3" id="KW-1185">Reference proteome</keyword>
<dbReference type="Proteomes" id="UP001460270">
    <property type="component" value="Unassembled WGS sequence"/>
</dbReference>
<protein>
    <submittedName>
        <fullName evidence="2">Uncharacterized protein</fullName>
    </submittedName>
</protein>
<comment type="caution">
    <text evidence="2">The sequence shown here is derived from an EMBL/GenBank/DDBJ whole genome shotgun (WGS) entry which is preliminary data.</text>
</comment>
<feature type="transmembrane region" description="Helical" evidence="1">
    <location>
        <begin position="68"/>
        <end position="87"/>
    </location>
</feature>
<evidence type="ECO:0000313" key="3">
    <source>
        <dbReference type="Proteomes" id="UP001460270"/>
    </source>
</evidence>
<keyword evidence="1" id="KW-1133">Transmembrane helix</keyword>
<keyword evidence="1" id="KW-0472">Membrane</keyword>
<feature type="transmembrane region" description="Helical" evidence="1">
    <location>
        <begin position="20"/>
        <end position="47"/>
    </location>
</feature>
<keyword evidence="1" id="KW-0812">Transmembrane</keyword>